<evidence type="ECO:0000313" key="5">
    <source>
        <dbReference type="RefSeq" id="XP_039145994.1"/>
    </source>
</evidence>
<evidence type="ECO:0000259" key="3">
    <source>
        <dbReference type="Pfam" id="PF03081"/>
    </source>
</evidence>
<dbReference type="Gene3D" id="1.20.1280.170">
    <property type="entry name" value="Exocyst complex component Exo70"/>
    <property type="match status" value="1"/>
</dbReference>
<sequence>MPSSTIEAIFSGDMCSKIRCFVWGLTKCLAQTASETFDTFDGSVGSDATKTTCFDGSVHPLTRYVKYLFGYIAGLLAERQKLGLLRKFCHFVASF</sequence>
<dbReference type="GO" id="GO:0006887">
    <property type="term" value="P:exocytosis"/>
    <property type="evidence" value="ECO:0007669"/>
    <property type="project" value="InterPro"/>
</dbReference>
<name>A0AB40D6S9_DIOCR</name>
<keyword evidence="4" id="KW-1185">Reference proteome</keyword>
<organism evidence="4 5">
    <name type="scientific">Dioscorea cayennensis subsp. rotundata</name>
    <name type="common">White Guinea yam</name>
    <name type="synonym">Dioscorea rotundata</name>
    <dbReference type="NCBI Taxonomy" id="55577"/>
    <lineage>
        <taxon>Eukaryota</taxon>
        <taxon>Viridiplantae</taxon>
        <taxon>Streptophyta</taxon>
        <taxon>Embryophyta</taxon>
        <taxon>Tracheophyta</taxon>
        <taxon>Spermatophyta</taxon>
        <taxon>Magnoliopsida</taxon>
        <taxon>Liliopsida</taxon>
        <taxon>Dioscoreales</taxon>
        <taxon>Dioscoreaceae</taxon>
        <taxon>Dioscorea</taxon>
    </lineage>
</organism>
<dbReference type="GeneID" id="120283386"/>
<reference evidence="5" key="1">
    <citation type="submission" date="2025-08" db="UniProtKB">
        <authorList>
            <consortium name="RefSeq"/>
        </authorList>
    </citation>
    <scope>IDENTIFICATION</scope>
</reference>
<dbReference type="InterPro" id="IPR016159">
    <property type="entry name" value="Cullin_repeat-like_dom_sf"/>
</dbReference>
<dbReference type="AlphaFoldDB" id="A0AB40D6S9"/>
<feature type="domain" description="Exocyst complex subunit Exo70 C-terminal" evidence="3">
    <location>
        <begin position="4"/>
        <end position="65"/>
    </location>
</feature>
<evidence type="ECO:0000256" key="2">
    <source>
        <dbReference type="ARBA" id="ARBA00022448"/>
    </source>
</evidence>
<proteinExistence type="inferred from homology"/>
<dbReference type="GO" id="GO:0005546">
    <property type="term" value="F:phosphatidylinositol-4,5-bisphosphate binding"/>
    <property type="evidence" value="ECO:0007669"/>
    <property type="project" value="InterPro"/>
</dbReference>
<evidence type="ECO:0000256" key="1">
    <source>
        <dbReference type="ARBA" id="ARBA00006756"/>
    </source>
</evidence>
<dbReference type="Pfam" id="PF03081">
    <property type="entry name" value="Exo70_C"/>
    <property type="match status" value="1"/>
</dbReference>
<dbReference type="SUPFAM" id="SSF74788">
    <property type="entry name" value="Cullin repeat-like"/>
    <property type="match status" value="1"/>
</dbReference>
<dbReference type="Proteomes" id="UP001515500">
    <property type="component" value="Chromosome 19"/>
</dbReference>
<protein>
    <submittedName>
        <fullName evidence="5">Exocyst complex component EXO70A1-like isoform X2</fullName>
    </submittedName>
</protein>
<dbReference type="RefSeq" id="XP_039145994.1">
    <property type="nucleotide sequence ID" value="XM_039290060.1"/>
</dbReference>
<comment type="similarity">
    <text evidence="1">Belongs to the EXO70 family.</text>
</comment>
<accession>A0AB40D6S9</accession>
<gene>
    <name evidence="5" type="primary">LOC120283386</name>
</gene>
<dbReference type="GO" id="GO:0000145">
    <property type="term" value="C:exocyst"/>
    <property type="evidence" value="ECO:0007669"/>
    <property type="project" value="InterPro"/>
</dbReference>
<dbReference type="InterPro" id="IPR046364">
    <property type="entry name" value="Exo70_C"/>
</dbReference>
<evidence type="ECO:0000313" key="4">
    <source>
        <dbReference type="Proteomes" id="UP001515500"/>
    </source>
</evidence>
<keyword evidence="2" id="KW-0813">Transport</keyword>